<evidence type="ECO:0000313" key="2">
    <source>
        <dbReference type="EMBL" id="GAA0358284.1"/>
    </source>
</evidence>
<reference evidence="2 3" key="1">
    <citation type="journal article" date="2019" name="Int. J. Syst. Evol. Microbiol.">
        <title>The Global Catalogue of Microorganisms (GCM) 10K type strain sequencing project: providing services to taxonomists for standard genome sequencing and annotation.</title>
        <authorList>
            <consortium name="The Broad Institute Genomics Platform"/>
            <consortium name="The Broad Institute Genome Sequencing Center for Infectious Disease"/>
            <person name="Wu L."/>
            <person name="Ma J."/>
        </authorList>
    </citation>
    <scope>NUCLEOTIDE SEQUENCE [LARGE SCALE GENOMIC DNA]</scope>
    <source>
        <strain evidence="2 3">JCM 3146</strain>
    </source>
</reference>
<name>A0ABN0X9D7_9ACTN</name>
<evidence type="ECO:0008006" key="4">
    <source>
        <dbReference type="Google" id="ProtNLM"/>
    </source>
</evidence>
<gene>
    <name evidence="2" type="ORF">GCM10010151_54950</name>
</gene>
<keyword evidence="3" id="KW-1185">Reference proteome</keyword>
<sequence>MLRNSFVIISVMLLVLSGCGGGTKNRPEARPPAAGAPAAPGASAPGGYGQTATPAACPTTRQRHFVKTRFLTNAGLAAGTFRRYIYKPYRAGAFNSGAPKRKRTIVKAAAAAIFAFDQLRRAKANAQADPTLCKVLIGPIDKLTASMKDLHGKLKGGNVDSGLIGSVAGGVAGFHKDAASAGAGFKDKEPPASAVGG</sequence>
<proteinExistence type="predicted"/>
<accession>A0ABN0X9D7</accession>
<protein>
    <recommendedName>
        <fullName evidence="4">Lipoprotein</fullName>
    </recommendedName>
</protein>
<evidence type="ECO:0000313" key="3">
    <source>
        <dbReference type="Proteomes" id="UP001501822"/>
    </source>
</evidence>
<dbReference type="EMBL" id="BAAABM010000053">
    <property type="protein sequence ID" value="GAA0358284.1"/>
    <property type="molecule type" value="Genomic_DNA"/>
</dbReference>
<dbReference type="PROSITE" id="PS51257">
    <property type="entry name" value="PROKAR_LIPOPROTEIN"/>
    <property type="match status" value="1"/>
</dbReference>
<comment type="caution">
    <text evidence="2">The sequence shown here is derived from an EMBL/GenBank/DDBJ whole genome shotgun (WGS) entry which is preliminary data.</text>
</comment>
<organism evidence="2 3">
    <name type="scientific">Actinoallomurus spadix</name>
    <dbReference type="NCBI Taxonomy" id="79912"/>
    <lineage>
        <taxon>Bacteria</taxon>
        <taxon>Bacillati</taxon>
        <taxon>Actinomycetota</taxon>
        <taxon>Actinomycetes</taxon>
        <taxon>Streptosporangiales</taxon>
        <taxon>Thermomonosporaceae</taxon>
        <taxon>Actinoallomurus</taxon>
    </lineage>
</organism>
<dbReference type="RefSeq" id="WP_252804277.1">
    <property type="nucleotide sequence ID" value="NZ_BAAABM010000053.1"/>
</dbReference>
<feature type="region of interest" description="Disordered" evidence="1">
    <location>
        <begin position="24"/>
        <end position="55"/>
    </location>
</feature>
<feature type="compositionally biased region" description="Low complexity" evidence="1">
    <location>
        <begin position="31"/>
        <end position="43"/>
    </location>
</feature>
<evidence type="ECO:0000256" key="1">
    <source>
        <dbReference type="SAM" id="MobiDB-lite"/>
    </source>
</evidence>
<dbReference type="Proteomes" id="UP001501822">
    <property type="component" value="Unassembled WGS sequence"/>
</dbReference>